<dbReference type="GO" id="GO:0016491">
    <property type="term" value="F:oxidoreductase activity"/>
    <property type="evidence" value="ECO:0007669"/>
    <property type="project" value="InterPro"/>
</dbReference>
<accession>A0A1T4YTP7</accession>
<organism evidence="1 2">
    <name type="scientific">Aeromicrobium choanae</name>
    <dbReference type="NCBI Taxonomy" id="1736691"/>
    <lineage>
        <taxon>Bacteria</taxon>
        <taxon>Bacillati</taxon>
        <taxon>Actinomycetota</taxon>
        <taxon>Actinomycetes</taxon>
        <taxon>Propionibacteriales</taxon>
        <taxon>Nocardioidaceae</taxon>
        <taxon>Aeromicrobium</taxon>
    </lineage>
</organism>
<gene>
    <name evidence="1" type="ORF">SAMN06295964_0845</name>
</gene>
<dbReference type="Proteomes" id="UP000191040">
    <property type="component" value="Chromosome I"/>
</dbReference>
<dbReference type="Pfam" id="PF11583">
    <property type="entry name" value="AurF"/>
    <property type="match status" value="1"/>
</dbReference>
<keyword evidence="2" id="KW-1185">Reference proteome</keyword>
<evidence type="ECO:0000313" key="2">
    <source>
        <dbReference type="Proteomes" id="UP000191040"/>
    </source>
</evidence>
<dbReference type="Gene3D" id="1.10.620.20">
    <property type="entry name" value="Ribonucleotide Reductase, subunit A"/>
    <property type="match status" value="1"/>
</dbReference>
<proteinExistence type="predicted"/>
<dbReference type="STRING" id="1736691.SAMN06295964_0845"/>
<dbReference type="InterPro" id="IPR009078">
    <property type="entry name" value="Ferritin-like_SF"/>
</dbReference>
<dbReference type="InterPro" id="IPR012348">
    <property type="entry name" value="RNR-like"/>
</dbReference>
<dbReference type="RefSeq" id="WP_078698989.1">
    <property type="nucleotide sequence ID" value="NZ_LT796768.1"/>
</dbReference>
<name>A0A1T4YTP7_9ACTN</name>
<protein>
    <submittedName>
        <fullName evidence="1">p-aminobenzoate N-oxygenase AurF</fullName>
    </submittedName>
</protein>
<dbReference type="SUPFAM" id="SSF47240">
    <property type="entry name" value="Ferritin-like"/>
    <property type="match status" value="1"/>
</dbReference>
<sequence>MTVTDDRAAVEFRQSIDMDTELERLLESAAVLSYDPDQEIDWAKPLDPTKYGLNPEWSTLYGTPLWDSMTEQQRIDLTRHEVGSIMSTGIWFETMLQSMVLRSQYSADYGDPEFRFALTEIADECRHSLMFSKTCSKMGVPHYRPRRLFHELARVFRTTANGEMSYASILVAEEVLDVMQRDWMRGENVLEEVRTSSKIHVVEEARHMKFARMEIKEYLEGISKPRRHLAAFVISVVAAIIVDSLVNDDVYANVGLDPEQAKAAVKANTHHQNLMRMSCVHLMDFLSEVGLLTPAAMRMYRTVHML</sequence>
<dbReference type="AlphaFoldDB" id="A0A1T4YTP7"/>
<dbReference type="InterPro" id="IPR025859">
    <property type="entry name" value="AurF/CmlI"/>
</dbReference>
<evidence type="ECO:0000313" key="1">
    <source>
        <dbReference type="EMBL" id="SKB05132.1"/>
    </source>
</evidence>
<reference evidence="2" key="1">
    <citation type="submission" date="2017-02" db="EMBL/GenBank/DDBJ databases">
        <authorList>
            <person name="Varghese N."/>
            <person name="Submissions S."/>
        </authorList>
    </citation>
    <scope>NUCLEOTIDE SEQUENCE [LARGE SCALE GENOMIC DNA]</scope>
    <source>
        <strain evidence="2">9H-4</strain>
    </source>
</reference>
<dbReference type="EMBL" id="LT796768">
    <property type="protein sequence ID" value="SKB05132.1"/>
    <property type="molecule type" value="Genomic_DNA"/>
</dbReference>
<dbReference type="OrthoDB" id="786532at2"/>